<proteinExistence type="predicted"/>
<dbReference type="Proteomes" id="UP000054561">
    <property type="component" value="Unassembled WGS sequence"/>
</dbReference>
<dbReference type="SUPFAM" id="SSF55781">
    <property type="entry name" value="GAF domain-like"/>
    <property type="match status" value="1"/>
</dbReference>
<dbReference type="SMART" id="SM00065">
    <property type="entry name" value="GAF"/>
    <property type="match status" value="1"/>
</dbReference>
<dbReference type="Gene3D" id="3.30.450.40">
    <property type="match status" value="1"/>
</dbReference>
<feature type="region of interest" description="Disordered" evidence="5">
    <location>
        <begin position="126"/>
        <end position="238"/>
    </location>
</feature>
<feature type="compositionally biased region" description="Basic and acidic residues" evidence="5">
    <location>
        <begin position="193"/>
        <end position="210"/>
    </location>
</feature>
<dbReference type="GeneID" id="24270163"/>
<feature type="compositionally biased region" description="Basic residues" evidence="5">
    <location>
        <begin position="603"/>
        <end position="622"/>
    </location>
</feature>
<feature type="compositionally biased region" description="Polar residues" evidence="5">
    <location>
        <begin position="214"/>
        <end position="228"/>
    </location>
</feature>
<dbReference type="GO" id="GO:0005739">
    <property type="term" value="C:mitochondrion"/>
    <property type="evidence" value="ECO:0007669"/>
    <property type="project" value="TreeGrafter"/>
</dbReference>
<feature type="compositionally biased region" description="Acidic residues" evidence="5">
    <location>
        <begin position="629"/>
        <end position="640"/>
    </location>
</feature>
<evidence type="ECO:0000313" key="9">
    <source>
        <dbReference type="Proteomes" id="UP000054561"/>
    </source>
</evidence>
<keyword evidence="4 6" id="KW-0472">Membrane</keyword>
<dbReference type="OMA" id="QYCTLIG"/>
<evidence type="ECO:0000313" key="8">
    <source>
        <dbReference type="EMBL" id="KJP85498.1"/>
    </source>
</evidence>
<reference evidence="8 9" key="1">
    <citation type="submission" date="2014-03" db="EMBL/GenBank/DDBJ databases">
        <title>The Genome Sequence of Plasmodium fragile nilgiri.</title>
        <authorList>
            <consortium name="The Broad Institute Genomics Platform"/>
            <consortium name="The Broad Institute Genome Sequencing Center for Infectious Disease"/>
            <person name="Neafsey D."/>
            <person name="Duraisingh M."/>
            <person name="Young S.K."/>
            <person name="Zeng Q."/>
            <person name="Gargeya S."/>
            <person name="Abouelleil A."/>
            <person name="Alvarado L."/>
            <person name="Chapman S.B."/>
            <person name="Gainer-Dewar J."/>
            <person name="Goldberg J."/>
            <person name="Griggs A."/>
            <person name="Gujja S."/>
            <person name="Hansen M."/>
            <person name="Howarth C."/>
            <person name="Imamovic A."/>
            <person name="Larimer J."/>
            <person name="Pearson M."/>
            <person name="Poon T.W."/>
            <person name="Priest M."/>
            <person name="Roberts A."/>
            <person name="Saif S."/>
            <person name="Shea T."/>
            <person name="Sykes S."/>
            <person name="Wortman J."/>
            <person name="Nusbaum C."/>
            <person name="Birren B."/>
        </authorList>
    </citation>
    <scope>NUCLEOTIDE SEQUENCE [LARGE SCALE GENOMIC DNA]</scope>
    <source>
        <strain evidence="9">nilgiri</strain>
    </source>
</reference>
<keyword evidence="9" id="KW-1185">Reference proteome</keyword>
<feature type="compositionally biased region" description="Low complexity" evidence="5">
    <location>
        <begin position="579"/>
        <end position="593"/>
    </location>
</feature>
<feature type="transmembrane region" description="Helical" evidence="6">
    <location>
        <begin position="311"/>
        <end position="337"/>
    </location>
</feature>
<feature type="compositionally biased region" description="Acidic residues" evidence="5">
    <location>
        <begin position="650"/>
        <end position="680"/>
    </location>
</feature>
<dbReference type="EMBL" id="KQ001722">
    <property type="protein sequence ID" value="KJP85498.1"/>
    <property type="molecule type" value="Genomic_DNA"/>
</dbReference>
<dbReference type="InterPro" id="IPR003018">
    <property type="entry name" value="GAF"/>
</dbReference>
<feature type="region of interest" description="Disordered" evidence="5">
    <location>
        <begin position="828"/>
        <end position="862"/>
    </location>
</feature>
<evidence type="ECO:0000256" key="1">
    <source>
        <dbReference type="ARBA" id="ARBA00004141"/>
    </source>
</evidence>
<comment type="subcellular location">
    <subcellularLocation>
        <location evidence="1">Membrane</location>
        <topology evidence="1">Multi-pass membrane protein</topology>
    </subcellularLocation>
</comment>
<feature type="compositionally biased region" description="Basic and acidic residues" evidence="5">
    <location>
        <begin position="166"/>
        <end position="175"/>
    </location>
</feature>
<dbReference type="InterPro" id="IPR029016">
    <property type="entry name" value="GAF-like_dom_sf"/>
</dbReference>
<dbReference type="InterPro" id="IPR019537">
    <property type="entry name" value="TMEM65"/>
</dbReference>
<protein>
    <recommendedName>
        <fullName evidence="7">GAF domain-containing protein</fullName>
    </recommendedName>
</protein>
<sequence>MNERILKSIWKCESSCLLSKNNFNTSLFSTFKISRCNTLRLEGKKKLVALGCANHHSVVRGSKERNYHHREKNQLLDDGAQTVWAGGTNNNRGSCSGEGPPLKGTHYPFLFDKGVLMLRAWRNQDSWKKPPVSSYSTVRGSKDERGGRQPRKKDADGGVHTNSGSVEKDEPETHMRKNKPNVQKDNQVGCKQVDGHGDTLHDTRGEEKAKIANHVSSSGAVRTNGGETEQNEKGEHVSEGHNIILQRDDSQSSSDDGKDELTEKLRKKNELKKVLNIIFCSSIPMIGFGFMDQFIMIRLGDIFDASIGVSFGISTLCAASFGQLCSDTFGIFFGYVLNYLLQTYKVIQPAKFDIKNKVYQYCTLVGSVLGILLGCALGMLQLIFIDTTKSERLKKKKELDFIFQMVMCDCSNILNCETSTLFLYDKAKNELWSKAIHGRKNIIKISANSNEKSFNLWVLRNKEIINCKDVVNNELYNPAHDEKFNFKTRTILAAPILDRNNEVVGVLMFHNKLRSHGGYFTRNDEKLAEMMSKHISIFMEKFNYISEGDKKMIIFDKEKNVSREGEEEETEEEEDENDPLVLNNNLNNNQETGEVTHEGNKPQSKHHPMKERKRKRNAKKNLHYQISQIDEDDKIFDEGNENANIKQFDEYYDEKTDDEEEEEEEEDDDEDYDEDEEDAERENLAQQGEVEACKGTQTGSRELMEKEQKDKLEEKPGEIINLLPISKTGEKKNEQPVNHFLVEDHFNHRKHILSAGKNSSKELQEDPVDCKVEMINREDDQGEPHKLSILNIDKKVTDHAQNKGFSWFGHFNSGGALPVSSHPHTVAGRATTNENLPDERNRNSVANHHTHTDRTNEGEKEPTNFNILSIVPNVEENFFKKRKKDKYNLYEKNSEQNVNLGSKWKKLSRGSLSTMLSDGVSEEGEVTTPSWANSEVSYPHVEGMDHYGEDGAGIGASGHSNGGSSIYKGGVAADYTYYYDVEYASDYGNLYVKDFASGVAANNAFENDRKKAQNDSIESYHRGYNSAILSETLCKNSSLSVASGIKEEPFKRHTKNYVHAKGILLRKAALMDGAGKMYSSSAYNSEKYFSHIHFAKIFNMVSEKKMNIKNFKILKNIYKYNLSKIFCNNYKYIIVKKKKKLRKFCYRLKHFDICKVDHFWFHIYCQNELKKIFFRNLHFIIDLHNTRIVDFKLINNYILHKIYENTTVSRLAPSTCYNIKIIDFFFKENLYLLNKSTMNDIIYKYIIFYYCRKKLRKKNFNYYNYQDMYIAENFFGQNTHTKKVPKILDEDLGKKSAIVTVDR</sequence>
<feature type="compositionally biased region" description="Acidic residues" evidence="5">
    <location>
        <begin position="565"/>
        <end position="578"/>
    </location>
</feature>
<evidence type="ECO:0000256" key="4">
    <source>
        <dbReference type="ARBA" id="ARBA00023136"/>
    </source>
</evidence>
<keyword evidence="3 6" id="KW-1133">Transmembrane helix</keyword>
<name>A0A0D9QER8_PLAFR</name>
<feature type="compositionally biased region" description="Basic and acidic residues" evidence="5">
    <location>
        <begin position="140"/>
        <end position="157"/>
    </location>
</feature>
<dbReference type="GO" id="GO:0016020">
    <property type="term" value="C:membrane"/>
    <property type="evidence" value="ECO:0007669"/>
    <property type="project" value="UniProtKB-SubCell"/>
</dbReference>
<feature type="domain" description="GAF" evidence="7">
    <location>
        <begin position="398"/>
        <end position="549"/>
    </location>
</feature>
<feature type="transmembrane region" description="Helical" evidence="6">
    <location>
        <begin position="358"/>
        <end position="384"/>
    </location>
</feature>
<dbReference type="VEuPathDB" id="PlasmoDB:AK88_04849"/>
<accession>A0A0D9QER8</accession>
<evidence type="ECO:0000256" key="3">
    <source>
        <dbReference type="ARBA" id="ARBA00022989"/>
    </source>
</evidence>
<evidence type="ECO:0000256" key="2">
    <source>
        <dbReference type="ARBA" id="ARBA00022692"/>
    </source>
</evidence>
<gene>
    <name evidence="8" type="ORF">AK88_04849</name>
</gene>
<evidence type="ECO:0000259" key="7">
    <source>
        <dbReference type="SMART" id="SM00065"/>
    </source>
</evidence>
<dbReference type="OrthoDB" id="430821at2759"/>
<dbReference type="RefSeq" id="XP_012337876.1">
    <property type="nucleotide sequence ID" value="XM_012482453.1"/>
</dbReference>
<evidence type="ECO:0000256" key="5">
    <source>
        <dbReference type="SAM" id="MobiDB-lite"/>
    </source>
</evidence>
<feature type="compositionally biased region" description="Basic and acidic residues" evidence="5">
    <location>
        <begin position="850"/>
        <end position="862"/>
    </location>
</feature>
<dbReference type="Pfam" id="PF10507">
    <property type="entry name" value="TMEM65"/>
    <property type="match status" value="1"/>
</dbReference>
<dbReference type="PANTHER" id="PTHR21706:SF15">
    <property type="entry name" value="TRANSMEMBRANE PROTEIN 65"/>
    <property type="match status" value="1"/>
</dbReference>
<evidence type="ECO:0000256" key="6">
    <source>
        <dbReference type="SAM" id="Phobius"/>
    </source>
</evidence>
<feature type="compositionally biased region" description="Basic and acidic residues" evidence="5">
    <location>
        <begin position="702"/>
        <end position="715"/>
    </location>
</feature>
<feature type="transmembrane region" description="Helical" evidence="6">
    <location>
        <begin position="274"/>
        <end position="291"/>
    </location>
</feature>
<dbReference type="Pfam" id="PF01590">
    <property type="entry name" value="GAF"/>
    <property type="match status" value="1"/>
</dbReference>
<dbReference type="PANTHER" id="PTHR21706">
    <property type="entry name" value="TRANSMEMBRANE PROTEIN 65"/>
    <property type="match status" value="1"/>
</dbReference>
<keyword evidence="2 6" id="KW-0812">Transmembrane</keyword>
<organism evidence="8 9">
    <name type="scientific">Plasmodium fragile</name>
    <dbReference type="NCBI Taxonomy" id="5857"/>
    <lineage>
        <taxon>Eukaryota</taxon>
        <taxon>Sar</taxon>
        <taxon>Alveolata</taxon>
        <taxon>Apicomplexa</taxon>
        <taxon>Aconoidasida</taxon>
        <taxon>Haemosporida</taxon>
        <taxon>Plasmodiidae</taxon>
        <taxon>Plasmodium</taxon>
        <taxon>Plasmodium (Plasmodium)</taxon>
    </lineage>
</organism>
<feature type="region of interest" description="Disordered" evidence="5">
    <location>
        <begin position="560"/>
        <end position="715"/>
    </location>
</feature>